<evidence type="ECO:0000256" key="7">
    <source>
        <dbReference type="ARBA" id="ARBA00031908"/>
    </source>
</evidence>
<dbReference type="Pfam" id="PF02769">
    <property type="entry name" value="AIRS_C"/>
    <property type="match status" value="1"/>
</dbReference>
<evidence type="ECO:0000256" key="8">
    <source>
        <dbReference type="ARBA" id="ARBA00032931"/>
    </source>
</evidence>
<evidence type="ECO:0000313" key="12">
    <source>
        <dbReference type="Proteomes" id="UP000436047"/>
    </source>
</evidence>
<evidence type="ECO:0000256" key="9">
    <source>
        <dbReference type="ARBA" id="ARBA00049057"/>
    </source>
</evidence>
<dbReference type="Proteomes" id="UP000436047">
    <property type="component" value="Unassembled WGS sequence"/>
</dbReference>
<evidence type="ECO:0000259" key="10">
    <source>
        <dbReference type="Pfam" id="PF02769"/>
    </source>
</evidence>
<evidence type="ECO:0000256" key="1">
    <source>
        <dbReference type="ARBA" id="ARBA00004686"/>
    </source>
</evidence>
<organism evidence="11 12">
    <name type="scientific">Eisenbergiella porci</name>
    <dbReference type="NCBI Taxonomy" id="2652274"/>
    <lineage>
        <taxon>Bacteria</taxon>
        <taxon>Bacillati</taxon>
        <taxon>Bacillota</taxon>
        <taxon>Clostridia</taxon>
        <taxon>Lachnospirales</taxon>
        <taxon>Lachnospiraceae</taxon>
        <taxon>Eisenbergiella</taxon>
    </lineage>
</organism>
<keyword evidence="5" id="KW-0547">Nucleotide-binding</keyword>
<dbReference type="EC" id="6.3.3.1" evidence="3"/>
<dbReference type="GO" id="GO:0004637">
    <property type="term" value="F:phosphoribosylamine-glycine ligase activity"/>
    <property type="evidence" value="ECO:0007669"/>
    <property type="project" value="TreeGrafter"/>
</dbReference>
<sequence>MLDSIKIGHFISEKRKELKMTQIKLDRIDGLTFIEQIMKPHTPYYKAVKELFGQEYLHGMAHITGGGIEGNLCRIIPDGLTAEISLPQIRPLPVFKYIKLRGNVEDEEMLRTFNCGVGFVLVVSREEKEDVVRRISQHYPCYEIGRITKGGRKIAMKGRLSWL</sequence>
<keyword evidence="4" id="KW-0436">Ligase</keyword>
<evidence type="ECO:0000256" key="4">
    <source>
        <dbReference type="ARBA" id="ARBA00022598"/>
    </source>
</evidence>
<dbReference type="AlphaFoldDB" id="A0A6N7W9A4"/>
<dbReference type="UniPathway" id="UPA00074">
    <property type="reaction ID" value="UER00129"/>
</dbReference>
<dbReference type="GO" id="GO:0046084">
    <property type="term" value="P:adenine biosynthetic process"/>
    <property type="evidence" value="ECO:0007669"/>
    <property type="project" value="TreeGrafter"/>
</dbReference>
<dbReference type="PANTHER" id="PTHR10520">
    <property type="entry name" value="TRIFUNCTIONAL PURINE BIOSYNTHETIC PROTEIN ADENOSINE-3-RELATED"/>
    <property type="match status" value="1"/>
</dbReference>
<keyword evidence="6" id="KW-0067">ATP-binding</keyword>
<dbReference type="PANTHER" id="PTHR10520:SF12">
    <property type="entry name" value="TRIFUNCTIONAL PURINE BIOSYNTHETIC PROTEIN ADENOSINE-3"/>
    <property type="match status" value="1"/>
</dbReference>
<protein>
    <recommendedName>
        <fullName evidence="3">phosphoribosylformylglycinamidine cyclo-ligase</fullName>
        <ecNumber evidence="3">6.3.3.1</ecNumber>
    </recommendedName>
    <alternativeName>
        <fullName evidence="8">AIR synthase</fullName>
    </alternativeName>
    <alternativeName>
        <fullName evidence="7">Phosphoribosyl-aminoimidazole synthetase</fullName>
    </alternativeName>
</protein>
<comment type="catalytic activity">
    <reaction evidence="9">
        <text>2-formamido-N(1)-(5-O-phospho-beta-D-ribosyl)acetamidine + ATP = 5-amino-1-(5-phospho-beta-D-ribosyl)imidazole + ADP + phosphate + H(+)</text>
        <dbReference type="Rhea" id="RHEA:23032"/>
        <dbReference type="ChEBI" id="CHEBI:15378"/>
        <dbReference type="ChEBI" id="CHEBI:30616"/>
        <dbReference type="ChEBI" id="CHEBI:43474"/>
        <dbReference type="ChEBI" id="CHEBI:137981"/>
        <dbReference type="ChEBI" id="CHEBI:147287"/>
        <dbReference type="ChEBI" id="CHEBI:456216"/>
        <dbReference type="EC" id="6.3.3.1"/>
    </reaction>
</comment>
<name>A0A6N7W9A4_9FIRM</name>
<dbReference type="InterPro" id="IPR010918">
    <property type="entry name" value="PurM-like_C_dom"/>
</dbReference>
<dbReference type="GeneID" id="86056766"/>
<dbReference type="GO" id="GO:0006189">
    <property type="term" value="P:'de novo' IMP biosynthetic process"/>
    <property type="evidence" value="ECO:0007669"/>
    <property type="project" value="UniProtKB-UniPathway"/>
</dbReference>
<gene>
    <name evidence="11" type="ORF">FYJ45_27670</name>
</gene>
<evidence type="ECO:0000256" key="2">
    <source>
        <dbReference type="ARBA" id="ARBA00010280"/>
    </source>
</evidence>
<evidence type="ECO:0000256" key="5">
    <source>
        <dbReference type="ARBA" id="ARBA00022741"/>
    </source>
</evidence>
<dbReference type="InterPro" id="IPR004733">
    <property type="entry name" value="PurM_cligase"/>
</dbReference>
<evidence type="ECO:0000256" key="3">
    <source>
        <dbReference type="ARBA" id="ARBA00013047"/>
    </source>
</evidence>
<proteinExistence type="inferred from homology"/>
<evidence type="ECO:0000256" key="6">
    <source>
        <dbReference type="ARBA" id="ARBA00022840"/>
    </source>
</evidence>
<dbReference type="EMBL" id="VUMI01000084">
    <property type="protein sequence ID" value="MSS91851.1"/>
    <property type="molecule type" value="Genomic_DNA"/>
</dbReference>
<comment type="pathway">
    <text evidence="1">Purine metabolism; IMP biosynthesis via de novo pathway; 5-amino-1-(5-phospho-D-ribosyl)imidazole from N(2)-formyl-N(1)-(5-phospho-D-ribosyl)glycinamide: step 2/2.</text>
</comment>
<dbReference type="Gene3D" id="3.90.650.10">
    <property type="entry name" value="PurM-like C-terminal domain"/>
    <property type="match status" value="1"/>
</dbReference>
<dbReference type="GO" id="GO:0005829">
    <property type="term" value="C:cytosol"/>
    <property type="evidence" value="ECO:0007669"/>
    <property type="project" value="TreeGrafter"/>
</dbReference>
<comment type="caution">
    <text evidence="11">The sequence shown here is derived from an EMBL/GenBank/DDBJ whole genome shotgun (WGS) entry which is preliminary data.</text>
</comment>
<dbReference type="GO" id="GO:0004641">
    <property type="term" value="F:phosphoribosylformylglycinamidine cyclo-ligase activity"/>
    <property type="evidence" value="ECO:0007669"/>
    <property type="project" value="UniProtKB-EC"/>
</dbReference>
<evidence type="ECO:0000313" key="11">
    <source>
        <dbReference type="EMBL" id="MSS91851.1"/>
    </source>
</evidence>
<dbReference type="RefSeq" id="WP_154468214.1">
    <property type="nucleotide sequence ID" value="NZ_JAXDZL010000073.1"/>
</dbReference>
<dbReference type="SUPFAM" id="SSF56042">
    <property type="entry name" value="PurM C-terminal domain-like"/>
    <property type="match status" value="1"/>
</dbReference>
<dbReference type="InterPro" id="IPR036676">
    <property type="entry name" value="PurM-like_C_sf"/>
</dbReference>
<comment type="similarity">
    <text evidence="2">Belongs to the AIR synthase family.</text>
</comment>
<keyword evidence="12" id="KW-1185">Reference proteome</keyword>
<dbReference type="GO" id="GO:0005524">
    <property type="term" value="F:ATP binding"/>
    <property type="evidence" value="ECO:0007669"/>
    <property type="project" value="UniProtKB-KW"/>
</dbReference>
<accession>A0A6N7W9A4</accession>
<feature type="domain" description="PurM-like C-terminal" evidence="10">
    <location>
        <begin position="45"/>
        <end position="153"/>
    </location>
</feature>
<reference evidence="11 12" key="1">
    <citation type="submission" date="2019-08" db="EMBL/GenBank/DDBJ databases">
        <title>In-depth cultivation of the pig gut microbiome towards novel bacterial diversity and tailored functional studies.</title>
        <authorList>
            <person name="Wylensek D."/>
            <person name="Hitch T.C.A."/>
            <person name="Clavel T."/>
        </authorList>
    </citation>
    <scope>NUCLEOTIDE SEQUENCE [LARGE SCALE GENOMIC DNA]</scope>
    <source>
        <strain evidence="11 12">WCA-389-WT-23B</strain>
    </source>
</reference>